<name>A0ABP5U098_9ACTN</name>
<keyword evidence="7" id="KW-1185">Reference proteome</keyword>
<dbReference type="SMART" id="SM00797">
    <property type="entry name" value="AHS2"/>
    <property type="match status" value="1"/>
</dbReference>
<sequence>MTHPTPATPAQQPQARLSIEAPGPLATVQDFGRPGLAHLGVPRSGAADLPSLAQANRLVGNPEDAAAIEVTLGGWAARATGRMLIAVTGPAVSLTVDGIEVGSHSVVAVHDGGMIRIHTPSRGCRNYLAVRGGFDVPAELGSRSTDTLSGLGPAPLRAGDVLTVGTCEDDWPATSLAPVGSIADIVELVAAPGPRDDRLVDVGVLGTGRWRVAPASNRVGVRLDRDPSDHSAPPLEHRSDLPEMRSEGVPLGGVQIPPSGQPVIFLADHPVTGGYPVVAVLNPESVWRAAQLTAGDEVRFVLR</sequence>
<feature type="domain" description="Carboxyltransferase" evidence="5">
    <location>
        <begin position="38"/>
        <end position="303"/>
    </location>
</feature>
<keyword evidence="3" id="KW-0067">ATP-binding</keyword>
<dbReference type="PANTHER" id="PTHR43309:SF3">
    <property type="entry name" value="5-OXOPROLINASE SUBUNIT C"/>
    <property type="match status" value="1"/>
</dbReference>
<evidence type="ECO:0000256" key="3">
    <source>
        <dbReference type="ARBA" id="ARBA00022840"/>
    </source>
</evidence>
<dbReference type="InterPro" id="IPR003778">
    <property type="entry name" value="CT_A_B"/>
</dbReference>
<keyword evidence="1" id="KW-0547">Nucleotide-binding</keyword>
<feature type="region of interest" description="Disordered" evidence="4">
    <location>
        <begin position="222"/>
        <end position="246"/>
    </location>
</feature>
<dbReference type="SUPFAM" id="SSF50891">
    <property type="entry name" value="Cyclophilin-like"/>
    <property type="match status" value="1"/>
</dbReference>
<evidence type="ECO:0000256" key="1">
    <source>
        <dbReference type="ARBA" id="ARBA00022741"/>
    </source>
</evidence>
<gene>
    <name evidence="6" type="ORF">GCM10009855_01770</name>
</gene>
<dbReference type="Pfam" id="PF02626">
    <property type="entry name" value="CT_A_B"/>
    <property type="match status" value="1"/>
</dbReference>
<dbReference type="RefSeq" id="WP_222111373.1">
    <property type="nucleotide sequence ID" value="NZ_BAAARB010000001.1"/>
</dbReference>
<organism evidence="6 7">
    <name type="scientific">Gordonia cholesterolivorans</name>
    <dbReference type="NCBI Taxonomy" id="559625"/>
    <lineage>
        <taxon>Bacteria</taxon>
        <taxon>Bacillati</taxon>
        <taxon>Actinomycetota</taxon>
        <taxon>Actinomycetes</taxon>
        <taxon>Mycobacteriales</taxon>
        <taxon>Gordoniaceae</taxon>
        <taxon>Gordonia</taxon>
    </lineage>
</organism>
<evidence type="ECO:0000256" key="4">
    <source>
        <dbReference type="SAM" id="MobiDB-lite"/>
    </source>
</evidence>
<dbReference type="EMBL" id="BAAARB010000001">
    <property type="protein sequence ID" value="GAA2366180.1"/>
    <property type="molecule type" value="Genomic_DNA"/>
</dbReference>
<reference evidence="7" key="1">
    <citation type="journal article" date="2019" name="Int. J. Syst. Evol. Microbiol.">
        <title>The Global Catalogue of Microorganisms (GCM) 10K type strain sequencing project: providing services to taxonomists for standard genome sequencing and annotation.</title>
        <authorList>
            <consortium name="The Broad Institute Genomics Platform"/>
            <consortium name="The Broad Institute Genome Sequencing Center for Infectious Disease"/>
            <person name="Wu L."/>
            <person name="Ma J."/>
        </authorList>
    </citation>
    <scope>NUCLEOTIDE SEQUENCE [LARGE SCALE GENOMIC DNA]</scope>
    <source>
        <strain evidence="7">JCM 16227</strain>
    </source>
</reference>
<keyword evidence="2" id="KW-0378">Hydrolase</keyword>
<dbReference type="Gene3D" id="2.40.100.10">
    <property type="entry name" value="Cyclophilin-like"/>
    <property type="match status" value="1"/>
</dbReference>
<dbReference type="PANTHER" id="PTHR43309">
    <property type="entry name" value="5-OXOPROLINASE SUBUNIT C"/>
    <property type="match status" value="1"/>
</dbReference>
<evidence type="ECO:0000256" key="2">
    <source>
        <dbReference type="ARBA" id="ARBA00022801"/>
    </source>
</evidence>
<accession>A0ABP5U098</accession>
<evidence type="ECO:0000313" key="7">
    <source>
        <dbReference type="Proteomes" id="UP001501170"/>
    </source>
</evidence>
<dbReference type="InterPro" id="IPR029000">
    <property type="entry name" value="Cyclophilin-like_dom_sf"/>
</dbReference>
<comment type="caution">
    <text evidence="6">The sequence shown here is derived from an EMBL/GenBank/DDBJ whole genome shotgun (WGS) entry which is preliminary data.</text>
</comment>
<proteinExistence type="predicted"/>
<dbReference type="Proteomes" id="UP001501170">
    <property type="component" value="Unassembled WGS sequence"/>
</dbReference>
<evidence type="ECO:0000259" key="5">
    <source>
        <dbReference type="SMART" id="SM00797"/>
    </source>
</evidence>
<dbReference type="NCBIfam" id="TIGR00724">
    <property type="entry name" value="urea_amlyse_rel"/>
    <property type="match status" value="1"/>
</dbReference>
<evidence type="ECO:0000313" key="6">
    <source>
        <dbReference type="EMBL" id="GAA2366180.1"/>
    </source>
</evidence>
<protein>
    <submittedName>
        <fullName evidence="6">5-oxoprolinase/urea amidolyase family protein</fullName>
    </submittedName>
</protein>
<dbReference type="InterPro" id="IPR052708">
    <property type="entry name" value="PxpC"/>
</dbReference>